<keyword evidence="2" id="KW-1185">Reference proteome</keyword>
<dbReference type="KEGG" id="cchl:FPL14_27345"/>
<accession>A0A7G5C5I5</accession>
<dbReference type="AlphaFoldDB" id="A0A7G5C5I5"/>
<name>A0A7G5C5I5_9BACL</name>
<organism evidence="1 2">
    <name type="scientific">Cohnella cholangitidis</name>
    <dbReference type="NCBI Taxonomy" id="2598458"/>
    <lineage>
        <taxon>Bacteria</taxon>
        <taxon>Bacillati</taxon>
        <taxon>Bacillota</taxon>
        <taxon>Bacilli</taxon>
        <taxon>Bacillales</taxon>
        <taxon>Paenibacillaceae</taxon>
        <taxon>Cohnella</taxon>
    </lineage>
</organism>
<evidence type="ECO:0000313" key="1">
    <source>
        <dbReference type="EMBL" id="QMV44469.1"/>
    </source>
</evidence>
<protein>
    <submittedName>
        <fullName evidence="1">Uncharacterized protein</fullName>
    </submittedName>
</protein>
<reference evidence="1 2" key="1">
    <citation type="submission" date="2019-07" db="EMBL/GenBank/DDBJ databases">
        <authorList>
            <person name="Kim J.K."/>
            <person name="Cheong H.-M."/>
            <person name="Choi Y."/>
            <person name="Hwang K.J."/>
            <person name="Lee S."/>
            <person name="Choi C."/>
        </authorList>
    </citation>
    <scope>NUCLEOTIDE SEQUENCE [LARGE SCALE GENOMIC DNA]</scope>
    <source>
        <strain evidence="1 2">KS 22</strain>
    </source>
</reference>
<dbReference type="EMBL" id="CP041969">
    <property type="protein sequence ID" value="QMV44469.1"/>
    <property type="molecule type" value="Genomic_DNA"/>
</dbReference>
<dbReference type="Proteomes" id="UP000515679">
    <property type="component" value="Chromosome"/>
</dbReference>
<sequence length="81" mass="9321">MTPHELNLHIHAYAERSRQQSEEGLTLAYLTAYWQRVKRMPDLRKLIQDYRPKKQNADKELLAQIKAINAAMGGAVRESGT</sequence>
<gene>
    <name evidence="1" type="ORF">FPL14_27345</name>
</gene>
<proteinExistence type="predicted"/>
<evidence type="ECO:0000313" key="2">
    <source>
        <dbReference type="Proteomes" id="UP000515679"/>
    </source>
</evidence>